<name>A0A9D9EGV9_9BACT</name>
<reference evidence="5" key="1">
    <citation type="submission" date="2020-10" db="EMBL/GenBank/DDBJ databases">
        <authorList>
            <person name="Gilroy R."/>
        </authorList>
    </citation>
    <scope>NUCLEOTIDE SEQUENCE</scope>
    <source>
        <strain evidence="5">D3-1215</strain>
    </source>
</reference>
<accession>A0A9D9EGV9</accession>
<dbReference type="AlphaFoldDB" id="A0A9D9EGV9"/>
<evidence type="ECO:0000256" key="3">
    <source>
        <dbReference type="SAM" id="Coils"/>
    </source>
</evidence>
<feature type="coiled-coil region" evidence="3">
    <location>
        <begin position="90"/>
        <end position="124"/>
    </location>
</feature>
<dbReference type="InterPro" id="IPR058647">
    <property type="entry name" value="BSH_CzcB-like"/>
</dbReference>
<sequence>MKRTVPYFMLASLLLMTACQNHKRDYDAEGFFESTEVIVSSEANGVILSMDIREGDEVVKGQVVGTIDSTQLYLAKMQLLKSLESVEGNSPDVKKQVSVLEEQIKKLENEKKRVENLYKDGAATPKQLDDVNAQLAVARSQYEAQYSSLHNTVTSINAQSSSIEMQVAQMDDRLSKCKVRSPLSGTVLSLYAHSGEFAAAGKPLFKVADLQNVYLRAYFSSGEIPGLKLGQQVKVYADYGGDDTYAYDGTIEWISQKSEFTPHNIQTPDERNNLVYAVKIAVKNDGKIKLGMYGGVKFIEQ</sequence>
<gene>
    <name evidence="5" type="ORF">IAC32_02760</name>
</gene>
<dbReference type="EMBL" id="JADIMR010000038">
    <property type="protein sequence ID" value="MBO8446650.1"/>
    <property type="molecule type" value="Genomic_DNA"/>
</dbReference>
<evidence type="ECO:0000256" key="1">
    <source>
        <dbReference type="ARBA" id="ARBA00004196"/>
    </source>
</evidence>
<dbReference type="InterPro" id="IPR050465">
    <property type="entry name" value="UPF0194_transport"/>
</dbReference>
<evidence type="ECO:0000256" key="2">
    <source>
        <dbReference type="ARBA" id="ARBA00023054"/>
    </source>
</evidence>
<evidence type="ECO:0000313" key="5">
    <source>
        <dbReference type="EMBL" id="MBO8446650.1"/>
    </source>
</evidence>
<comment type="subcellular location">
    <subcellularLocation>
        <location evidence="1">Cell envelope</location>
    </subcellularLocation>
</comment>
<keyword evidence="2 3" id="KW-0175">Coiled coil</keyword>
<organism evidence="5 6">
    <name type="scientific">Candidatus Enterocola intestinipullorum</name>
    <dbReference type="NCBI Taxonomy" id="2840783"/>
    <lineage>
        <taxon>Bacteria</taxon>
        <taxon>Pseudomonadati</taxon>
        <taxon>Bacteroidota</taxon>
        <taxon>Bacteroidia</taxon>
        <taxon>Bacteroidales</taxon>
        <taxon>Candidatus Enterocola</taxon>
    </lineage>
</organism>
<dbReference type="PANTHER" id="PTHR32347:SF23">
    <property type="entry name" value="BLL5650 PROTEIN"/>
    <property type="match status" value="1"/>
</dbReference>
<dbReference type="Pfam" id="PF25973">
    <property type="entry name" value="BSH_CzcB"/>
    <property type="match status" value="1"/>
</dbReference>
<feature type="domain" description="CzcB-like barrel-sandwich hybrid" evidence="4">
    <location>
        <begin position="37"/>
        <end position="209"/>
    </location>
</feature>
<dbReference type="Gene3D" id="2.40.50.100">
    <property type="match status" value="1"/>
</dbReference>
<dbReference type="PROSITE" id="PS51257">
    <property type="entry name" value="PROKAR_LIPOPROTEIN"/>
    <property type="match status" value="1"/>
</dbReference>
<reference evidence="5" key="2">
    <citation type="journal article" date="2021" name="PeerJ">
        <title>Extensive microbial diversity within the chicken gut microbiome revealed by metagenomics and culture.</title>
        <authorList>
            <person name="Gilroy R."/>
            <person name="Ravi A."/>
            <person name="Getino M."/>
            <person name="Pursley I."/>
            <person name="Horton D.L."/>
            <person name="Alikhan N.F."/>
            <person name="Baker D."/>
            <person name="Gharbi K."/>
            <person name="Hall N."/>
            <person name="Watson M."/>
            <person name="Adriaenssens E.M."/>
            <person name="Foster-Nyarko E."/>
            <person name="Jarju S."/>
            <person name="Secka A."/>
            <person name="Antonio M."/>
            <person name="Oren A."/>
            <person name="Chaudhuri R.R."/>
            <person name="La Ragione R."/>
            <person name="Hildebrand F."/>
            <person name="Pallen M.J."/>
        </authorList>
    </citation>
    <scope>NUCLEOTIDE SEQUENCE</scope>
    <source>
        <strain evidence="5">D3-1215</strain>
    </source>
</reference>
<dbReference type="Gene3D" id="1.10.287.1490">
    <property type="match status" value="1"/>
</dbReference>
<dbReference type="GO" id="GO:0030313">
    <property type="term" value="C:cell envelope"/>
    <property type="evidence" value="ECO:0007669"/>
    <property type="project" value="UniProtKB-SubCell"/>
</dbReference>
<evidence type="ECO:0000313" key="6">
    <source>
        <dbReference type="Proteomes" id="UP000823637"/>
    </source>
</evidence>
<dbReference type="PANTHER" id="PTHR32347">
    <property type="entry name" value="EFFLUX SYSTEM COMPONENT YKNX-RELATED"/>
    <property type="match status" value="1"/>
</dbReference>
<protein>
    <submittedName>
        <fullName evidence="5">Efflux RND transporter periplasmic adaptor subunit</fullName>
    </submittedName>
</protein>
<dbReference type="SUPFAM" id="SSF111369">
    <property type="entry name" value="HlyD-like secretion proteins"/>
    <property type="match status" value="1"/>
</dbReference>
<comment type="caution">
    <text evidence="5">The sequence shown here is derived from an EMBL/GenBank/DDBJ whole genome shotgun (WGS) entry which is preliminary data.</text>
</comment>
<dbReference type="Gene3D" id="2.40.30.170">
    <property type="match status" value="1"/>
</dbReference>
<proteinExistence type="predicted"/>
<evidence type="ECO:0000259" key="4">
    <source>
        <dbReference type="Pfam" id="PF25973"/>
    </source>
</evidence>
<dbReference type="Proteomes" id="UP000823637">
    <property type="component" value="Unassembled WGS sequence"/>
</dbReference>